<feature type="non-terminal residue" evidence="1">
    <location>
        <position position="58"/>
    </location>
</feature>
<dbReference type="EMBL" id="KB445573">
    <property type="protein sequence ID" value="EMD93515.1"/>
    <property type="molecule type" value="Genomic_DNA"/>
</dbReference>
<proteinExistence type="predicted"/>
<evidence type="ECO:0000313" key="1">
    <source>
        <dbReference type="EMBL" id="EMD93515.1"/>
    </source>
</evidence>
<dbReference type="AlphaFoldDB" id="M2T7F4"/>
<name>M2T7F4_COCH5</name>
<dbReference type="Proteomes" id="UP000016936">
    <property type="component" value="Unassembled WGS sequence"/>
</dbReference>
<dbReference type="OrthoDB" id="3692285at2759"/>
<organism evidence="1 2">
    <name type="scientific">Cochliobolus heterostrophus (strain C5 / ATCC 48332 / race O)</name>
    <name type="common">Southern corn leaf blight fungus</name>
    <name type="synonym">Bipolaris maydis</name>
    <dbReference type="NCBI Taxonomy" id="701091"/>
    <lineage>
        <taxon>Eukaryota</taxon>
        <taxon>Fungi</taxon>
        <taxon>Dikarya</taxon>
        <taxon>Ascomycota</taxon>
        <taxon>Pezizomycotina</taxon>
        <taxon>Dothideomycetes</taxon>
        <taxon>Pleosporomycetidae</taxon>
        <taxon>Pleosporales</taxon>
        <taxon>Pleosporineae</taxon>
        <taxon>Pleosporaceae</taxon>
        <taxon>Bipolaris</taxon>
    </lineage>
</organism>
<protein>
    <submittedName>
        <fullName evidence="1">Uncharacterized protein</fullName>
    </submittedName>
</protein>
<keyword evidence="2" id="KW-1185">Reference proteome</keyword>
<reference evidence="2" key="2">
    <citation type="journal article" date="2013" name="PLoS Genet.">
        <title>Comparative genome structure, secondary metabolite, and effector coding capacity across Cochliobolus pathogens.</title>
        <authorList>
            <person name="Condon B.J."/>
            <person name="Leng Y."/>
            <person name="Wu D."/>
            <person name="Bushley K.E."/>
            <person name="Ohm R.A."/>
            <person name="Otillar R."/>
            <person name="Martin J."/>
            <person name="Schackwitz W."/>
            <person name="Grimwood J."/>
            <person name="MohdZainudin N."/>
            <person name="Xue C."/>
            <person name="Wang R."/>
            <person name="Manning V.A."/>
            <person name="Dhillon B."/>
            <person name="Tu Z.J."/>
            <person name="Steffenson B.J."/>
            <person name="Salamov A."/>
            <person name="Sun H."/>
            <person name="Lowry S."/>
            <person name="LaButti K."/>
            <person name="Han J."/>
            <person name="Copeland A."/>
            <person name="Lindquist E."/>
            <person name="Barry K."/>
            <person name="Schmutz J."/>
            <person name="Baker S.E."/>
            <person name="Ciuffetti L.M."/>
            <person name="Grigoriev I.V."/>
            <person name="Zhong S."/>
            <person name="Turgeon B.G."/>
        </authorList>
    </citation>
    <scope>NUCLEOTIDE SEQUENCE [LARGE SCALE GENOMIC DNA]</scope>
    <source>
        <strain evidence="2">C5 / ATCC 48332 / race O</strain>
    </source>
</reference>
<evidence type="ECO:0000313" key="2">
    <source>
        <dbReference type="Proteomes" id="UP000016936"/>
    </source>
</evidence>
<gene>
    <name evidence="1" type="ORF">COCHEDRAFT_1131931</name>
</gene>
<accession>M2T7F4</accession>
<dbReference type="HOGENOM" id="CLU_2984447_0_0_1"/>
<sequence length="58" mass="6666">MIKWLVGLKHLIWSPQSPPSQLHHARAAIRDIRSNIWARTPGRGKMAEARSGTFYIAW</sequence>
<reference evidence="1 2" key="1">
    <citation type="journal article" date="2012" name="PLoS Pathog.">
        <title>Diverse lifestyles and strategies of plant pathogenesis encoded in the genomes of eighteen Dothideomycetes fungi.</title>
        <authorList>
            <person name="Ohm R.A."/>
            <person name="Feau N."/>
            <person name="Henrissat B."/>
            <person name="Schoch C.L."/>
            <person name="Horwitz B.A."/>
            <person name="Barry K.W."/>
            <person name="Condon B.J."/>
            <person name="Copeland A.C."/>
            <person name="Dhillon B."/>
            <person name="Glaser F."/>
            <person name="Hesse C.N."/>
            <person name="Kosti I."/>
            <person name="LaButti K."/>
            <person name="Lindquist E.A."/>
            <person name="Lucas S."/>
            <person name="Salamov A.A."/>
            <person name="Bradshaw R.E."/>
            <person name="Ciuffetti L."/>
            <person name="Hamelin R.C."/>
            <person name="Kema G.H.J."/>
            <person name="Lawrence C."/>
            <person name="Scott J.A."/>
            <person name="Spatafora J.W."/>
            <person name="Turgeon B.G."/>
            <person name="de Wit P.J.G.M."/>
            <person name="Zhong S."/>
            <person name="Goodwin S.B."/>
            <person name="Grigoriev I.V."/>
        </authorList>
    </citation>
    <scope>NUCLEOTIDE SEQUENCE [LARGE SCALE GENOMIC DNA]</scope>
    <source>
        <strain evidence="2">C5 / ATCC 48332 / race O</strain>
    </source>
</reference>